<dbReference type="Proteomes" id="UP000190256">
    <property type="component" value="Unassembled WGS sequence"/>
</dbReference>
<reference evidence="2 3" key="1">
    <citation type="submission" date="2016-12" db="EMBL/GenBank/DDBJ databases">
        <title>Clostridium tepidum sp. nov., a close relative of Clostridium sporogenes and Clostridium botulinum Group I.</title>
        <authorList>
            <person name="Dobritsa A.P."/>
            <person name="Kutumbaka K.K."/>
            <person name="Werner K."/>
            <person name="Wiedmann M."/>
            <person name="Asmus A."/>
            <person name="Samadpour M."/>
        </authorList>
    </citation>
    <scope>NUCLEOTIDE SEQUENCE [LARGE SCALE GENOMIC DNA]</scope>
    <source>
        <strain evidence="2 3">IEH 97212</strain>
    </source>
</reference>
<dbReference type="OrthoDB" id="1919122at2"/>
<dbReference type="Pfam" id="PF00533">
    <property type="entry name" value="BRCT"/>
    <property type="match status" value="1"/>
</dbReference>
<accession>A0A1S9I8M6</accession>
<dbReference type="STRING" id="1962263.BS637_11730"/>
<dbReference type="InterPro" id="IPR036420">
    <property type="entry name" value="BRCT_dom_sf"/>
</dbReference>
<dbReference type="SUPFAM" id="SSF52113">
    <property type="entry name" value="BRCT domain"/>
    <property type="match status" value="1"/>
</dbReference>
<dbReference type="InterPro" id="IPR010994">
    <property type="entry name" value="RuvA_2-like"/>
</dbReference>
<dbReference type="EMBL" id="MRAE01000013">
    <property type="protein sequence ID" value="OOO66572.1"/>
    <property type="molecule type" value="Genomic_DNA"/>
</dbReference>
<protein>
    <submittedName>
        <fullName evidence="2">BRCT domain-containing protein</fullName>
    </submittedName>
</protein>
<dbReference type="RefSeq" id="WP_078054608.1">
    <property type="nucleotide sequence ID" value="NZ_MRAE01000013.1"/>
</dbReference>
<feature type="domain" description="BRCT" evidence="1">
    <location>
        <begin position="157"/>
        <end position="234"/>
    </location>
</feature>
<proteinExistence type="predicted"/>
<comment type="caution">
    <text evidence="2">The sequence shown here is derived from an EMBL/GenBank/DDBJ whole genome shotgun (WGS) entry which is preliminary data.</text>
</comment>
<evidence type="ECO:0000259" key="1">
    <source>
        <dbReference type="SMART" id="SM00292"/>
    </source>
</evidence>
<name>A0A1S9I8M6_9CLOT</name>
<dbReference type="SMART" id="SM00292">
    <property type="entry name" value="BRCT"/>
    <property type="match status" value="1"/>
</dbReference>
<dbReference type="Gene3D" id="1.10.150.20">
    <property type="entry name" value="5' to 3' exonuclease, C-terminal subdomain"/>
    <property type="match status" value="2"/>
</dbReference>
<dbReference type="Gene3D" id="3.40.50.10190">
    <property type="entry name" value="BRCT domain"/>
    <property type="match status" value="1"/>
</dbReference>
<organism evidence="2 3">
    <name type="scientific">Clostridium tepidum</name>
    <dbReference type="NCBI Taxonomy" id="1962263"/>
    <lineage>
        <taxon>Bacteria</taxon>
        <taxon>Bacillati</taxon>
        <taxon>Bacillota</taxon>
        <taxon>Clostridia</taxon>
        <taxon>Eubacteriales</taxon>
        <taxon>Clostridiaceae</taxon>
        <taxon>Clostridium</taxon>
    </lineage>
</organism>
<dbReference type="InterPro" id="IPR001357">
    <property type="entry name" value="BRCT_dom"/>
</dbReference>
<dbReference type="AlphaFoldDB" id="A0A1S9I8M6"/>
<sequence>MDIVNFINKIKQMVGEKGLNIKKLDDKTINILFENGFLNNVYDIFLLKKEELYKIDSFTKEYVDELIESINKAKNCSLEKFIYACSIPKVTEKEAIAIAHTFLNFTDLVIDINNNDCDRLKRIDGISEEILESIKKNKVFLVNLFMYVNPISINENSTNIKRYKFCITGVLNKDTNYYEEMIKEASCMVVDNVTPDVDYLVFGDLANAIKMMDAKKYNTKLISERQLVDILKDIKENNKIKN</sequence>
<evidence type="ECO:0000313" key="3">
    <source>
        <dbReference type="Proteomes" id="UP000190256"/>
    </source>
</evidence>
<dbReference type="SUPFAM" id="SSF47781">
    <property type="entry name" value="RuvA domain 2-like"/>
    <property type="match status" value="1"/>
</dbReference>
<gene>
    <name evidence="2" type="ORF">BS638_07070</name>
</gene>
<evidence type="ECO:0000313" key="2">
    <source>
        <dbReference type="EMBL" id="OOO66572.1"/>
    </source>
</evidence>